<dbReference type="RefSeq" id="WP_012471592.1">
    <property type="nucleotide sequence ID" value="NC_010814.1"/>
</dbReference>
<accession>B3E314</accession>
<dbReference type="HOGENOM" id="CLU_173872_0_0_7"/>
<protein>
    <recommendedName>
        <fullName evidence="3">Prevent-host-death family protein</fullName>
    </recommendedName>
</protein>
<evidence type="ECO:0008006" key="3">
    <source>
        <dbReference type="Google" id="ProtNLM"/>
    </source>
</evidence>
<dbReference type="Proteomes" id="UP000002420">
    <property type="component" value="Chromosome"/>
</dbReference>
<dbReference type="eggNOG" id="COG4118">
    <property type="taxonomic scope" value="Bacteria"/>
</dbReference>
<dbReference type="STRING" id="398767.Glov_3573"/>
<reference evidence="1 2" key="1">
    <citation type="submission" date="2008-05" db="EMBL/GenBank/DDBJ databases">
        <title>Complete sequence of chromosome of Geobacter lovleyi SZ.</title>
        <authorList>
            <consortium name="US DOE Joint Genome Institute"/>
            <person name="Lucas S."/>
            <person name="Copeland A."/>
            <person name="Lapidus A."/>
            <person name="Glavina del Rio T."/>
            <person name="Dalin E."/>
            <person name="Tice H."/>
            <person name="Bruce D."/>
            <person name="Goodwin L."/>
            <person name="Pitluck S."/>
            <person name="Chertkov O."/>
            <person name="Meincke L."/>
            <person name="Brettin T."/>
            <person name="Detter J.C."/>
            <person name="Han C."/>
            <person name="Tapia R."/>
            <person name="Kuske C.R."/>
            <person name="Schmutz J."/>
            <person name="Larimer F."/>
            <person name="Land M."/>
            <person name="Hauser L."/>
            <person name="Kyrpides N."/>
            <person name="Mikhailova N."/>
            <person name="Sung Y."/>
            <person name="Fletcher K.E."/>
            <person name="Ritalahti K.M."/>
            <person name="Loeffler F.E."/>
            <person name="Richardson P."/>
        </authorList>
    </citation>
    <scope>NUCLEOTIDE SEQUENCE [LARGE SCALE GENOMIC DNA]</scope>
    <source>
        <strain evidence="2">ATCC BAA-1151 / DSM 17278 / SZ</strain>
    </source>
</reference>
<sequence length="80" mass="8882">MNASIIDLRYKTSDILAALDNREHVTILYHGKPKGTIIPLEETGATGKICNHAFFGMHAAVQEPSVEAVMEQLRGNRYDL</sequence>
<evidence type="ECO:0000313" key="2">
    <source>
        <dbReference type="Proteomes" id="UP000002420"/>
    </source>
</evidence>
<gene>
    <name evidence="1" type="ordered locus">Glov_3573</name>
</gene>
<keyword evidence="2" id="KW-1185">Reference proteome</keyword>
<proteinExistence type="predicted"/>
<evidence type="ECO:0000313" key="1">
    <source>
        <dbReference type="EMBL" id="ACD97274.1"/>
    </source>
</evidence>
<dbReference type="AlphaFoldDB" id="B3E314"/>
<organism evidence="1 2">
    <name type="scientific">Trichlorobacter lovleyi (strain ATCC BAA-1151 / DSM 17278 / SZ)</name>
    <name type="common">Geobacter lovleyi</name>
    <dbReference type="NCBI Taxonomy" id="398767"/>
    <lineage>
        <taxon>Bacteria</taxon>
        <taxon>Pseudomonadati</taxon>
        <taxon>Thermodesulfobacteriota</taxon>
        <taxon>Desulfuromonadia</taxon>
        <taxon>Geobacterales</taxon>
        <taxon>Geobacteraceae</taxon>
        <taxon>Trichlorobacter</taxon>
    </lineage>
</organism>
<dbReference type="KEGG" id="glo:Glov_3573"/>
<name>B3E314_TRIL1</name>
<dbReference type="EMBL" id="CP001089">
    <property type="protein sequence ID" value="ACD97274.1"/>
    <property type="molecule type" value="Genomic_DNA"/>
</dbReference>
<dbReference type="OrthoDB" id="5520479at2"/>